<dbReference type="RefSeq" id="WP_065239814.1">
    <property type="nucleotide sequence ID" value="NZ_JTJM01000046.1"/>
</dbReference>
<organism evidence="1 2">
    <name type="scientific">Gallibacterium genomosp. 3</name>
    <dbReference type="NCBI Taxonomy" id="505345"/>
    <lineage>
        <taxon>Bacteria</taxon>
        <taxon>Pseudomonadati</taxon>
        <taxon>Pseudomonadota</taxon>
        <taxon>Gammaproteobacteria</taxon>
        <taxon>Pasteurellales</taxon>
        <taxon>Pasteurellaceae</taxon>
        <taxon>Gallibacterium</taxon>
    </lineage>
</organism>
<evidence type="ECO:0000313" key="1">
    <source>
        <dbReference type="EMBL" id="OBW90975.1"/>
    </source>
</evidence>
<evidence type="ECO:0000313" key="2">
    <source>
        <dbReference type="Proteomes" id="UP000243558"/>
    </source>
</evidence>
<keyword evidence="2" id="KW-1185">Reference proteome</keyword>
<dbReference type="AlphaFoldDB" id="A0A1A7NMY7"/>
<dbReference type="EMBL" id="JTJM01000046">
    <property type="protein sequence ID" value="OBW90975.1"/>
    <property type="molecule type" value="Genomic_DNA"/>
</dbReference>
<proteinExistence type="predicted"/>
<name>A0A1A7NMY7_9PAST</name>
<comment type="caution">
    <text evidence="1">The sequence shown here is derived from an EMBL/GenBank/DDBJ whole genome shotgun (WGS) entry which is preliminary data.</text>
</comment>
<sequence>MRNFTVPQDFKQNQMLARFYEVEALIYLLRTHIESQYNDSDLTLIHGFRLLSDGALMDLYKTITLNTDQSHQGGNDETY</sequence>
<dbReference type="Proteomes" id="UP000243558">
    <property type="component" value="Unassembled WGS sequence"/>
</dbReference>
<protein>
    <submittedName>
        <fullName evidence="1">Uncharacterized protein</fullName>
    </submittedName>
</protein>
<accession>A0A1A7NMY7</accession>
<reference evidence="1 2" key="1">
    <citation type="submission" date="2014-11" db="EMBL/GenBank/DDBJ databases">
        <title>Pan-genome of Gallibacterium spp.</title>
        <authorList>
            <person name="Kudirkiene E."/>
            <person name="Bojesen A.M."/>
        </authorList>
    </citation>
    <scope>NUCLEOTIDE SEQUENCE [LARGE SCALE GENOMIC DNA]</scope>
    <source>
        <strain evidence="1 2">F151</strain>
    </source>
</reference>
<gene>
    <name evidence="1" type="ORF">QV01_09305</name>
</gene>